<keyword evidence="9" id="KW-1185">Reference proteome</keyword>
<dbReference type="GO" id="GO:0008270">
    <property type="term" value="F:zinc ion binding"/>
    <property type="evidence" value="ECO:0007669"/>
    <property type="project" value="UniProtKB-KW"/>
</dbReference>
<keyword evidence="6" id="KW-1133">Transmembrane helix</keyword>
<dbReference type="InterPro" id="IPR047157">
    <property type="entry name" value="PHRF1/Atg35"/>
</dbReference>
<dbReference type="EMBL" id="NIVC01000702">
    <property type="protein sequence ID" value="PAA78186.1"/>
    <property type="molecule type" value="Genomic_DNA"/>
</dbReference>
<protein>
    <recommendedName>
        <fullName evidence="7">RING-type domain-containing protein</fullName>
    </recommendedName>
</protein>
<feature type="region of interest" description="Disordered" evidence="5">
    <location>
        <begin position="216"/>
        <end position="250"/>
    </location>
</feature>
<feature type="transmembrane region" description="Helical" evidence="6">
    <location>
        <begin position="277"/>
        <end position="298"/>
    </location>
</feature>
<evidence type="ECO:0000259" key="7">
    <source>
        <dbReference type="PROSITE" id="PS50089"/>
    </source>
</evidence>
<feature type="compositionally biased region" description="Pro residues" evidence="5">
    <location>
        <begin position="20"/>
        <end position="51"/>
    </location>
</feature>
<feature type="domain" description="RING-type" evidence="7">
    <location>
        <begin position="157"/>
        <end position="197"/>
    </location>
</feature>
<evidence type="ECO:0000256" key="4">
    <source>
        <dbReference type="PROSITE-ProRule" id="PRU00175"/>
    </source>
</evidence>
<accession>A0A267FWS0</accession>
<evidence type="ECO:0000313" key="8">
    <source>
        <dbReference type="EMBL" id="PAA78186.1"/>
    </source>
</evidence>
<name>A0A267FWS0_9PLAT</name>
<keyword evidence="3" id="KW-0862">Zinc</keyword>
<evidence type="ECO:0000256" key="5">
    <source>
        <dbReference type="SAM" id="MobiDB-lite"/>
    </source>
</evidence>
<dbReference type="PANTHER" id="PTHR12618:SF20">
    <property type="entry name" value="PHD AND RING FINGER DOMAIN-CONTAINING PROTEIN 1"/>
    <property type="match status" value="1"/>
</dbReference>
<feature type="compositionally biased region" description="Pro residues" evidence="5">
    <location>
        <begin position="229"/>
        <end position="242"/>
    </location>
</feature>
<comment type="caution">
    <text evidence="8">The sequence shown here is derived from an EMBL/GenBank/DDBJ whole genome shotgun (WGS) entry which is preliminary data.</text>
</comment>
<gene>
    <name evidence="8" type="ORF">BOX15_Mlig018862g2</name>
</gene>
<dbReference type="STRING" id="282301.A0A267FWS0"/>
<dbReference type="AlphaFoldDB" id="A0A267FWS0"/>
<dbReference type="Pfam" id="PF13639">
    <property type="entry name" value="zf-RING_2"/>
    <property type="match status" value="1"/>
</dbReference>
<dbReference type="InterPro" id="IPR001841">
    <property type="entry name" value="Znf_RING"/>
</dbReference>
<evidence type="ECO:0000256" key="2">
    <source>
        <dbReference type="ARBA" id="ARBA00022771"/>
    </source>
</evidence>
<evidence type="ECO:0000256" key="1">
    <source>
        <dbReference type="ARBA" id="ARBA00022723"/>
    </source>
</evidence>
<keyword evidence="1" id="KW-0479">Metal-binding</keyword>
<evidence type="ECO:0000256" key="3">
    <source>
        <dbReference type="ARBA" id="ARBA00022833"/>
    </source>
</evidence>
<dbReference type="InterPro" id="IPR013083">
    <property type="entry name" value="Znf_RING/FYVE/PHD"/>
</dbReference>
<keyword evidence="2 4" id="KW-0863">Zinc-finger</keyword>
<feature type="region of interest" description="Disordered" evidence="5">
    <location>
        <begin position="1"/>
        <end position="69"/>
    </location>
</feature>
<dbReference type="SUPFAM" id="SSF57850">
    <property type="entry name" value="RING/U-box"/>
    <property type="match status" value="2"/>
</dbReference>
<dbReference type="PROSITE" id="PS00518">
    <property type="entry name" value="ZF_RING_1"/>
    <property type="match status" value="1"/>
</dbReference>
<dbReference type="SMART" id="SM00184">
    <property type="entry name" value="RING"/>
    <property type="match status" value="2"/>
</dbReference>
<dbReference type="Gene3D" id="3.30.40.10">
    <property type="entry name" value="Zinc/RING finger domain, C3HC4 (zinc finger)"/>
    <property type="match status" value="2"/>
</dbReference>
<feature type="domain" description="RING-type" evidence="7">
    <location>
        <begin position="82"/>
        <end position="125"/>
    </location>
</feature>
<dbReference type="Proteomes" id="UP000215902">
    <property type="component" value="Unassembled WGS sequence"/>
</dbReference>
<dbReference type="OrthoDB" id="1935339at2759"/>
<dbReference type="PROSITE" id="PS50089">
    <property type="entry name" value="ZF_RING_2"/>
    <property type="match status" value="2"/>
</dbReference>
<evidence type="ECO:0000256" key="6">
    <source>
        <dbReference type="SAM" id="Phobius"/>
    </source>
</evidence>
<keyword evidence="6" id="KW-0472">Membrane</keyword>
<reference evidence="8 9" key="1">
    <citation type="submission" date="2017-06" db="EMBL/GenBank/DDBJ databases">
        <title>A platform for efficient transgenesis in Macrostomum lignano, a flatworm model organism for stem cell research.</title>
        <authorList>
            <person name="Berezikov E."/>
        </authorList>
    </citation>
    <scope>NUCLEOTIDE SEQUENCE [LARGE SCALE GENOMIC DNA]</scope>
    <source>
        <strain evidence="8">DV1</strain>
        <tissue evidence="8">Whole organism</tissue>
    </source>
</reference>
<evidence type="ECO:0000313" key="9">
    <source>
        <dbReference type="Proteomes" id="UP000215902"/>
    </source>
</evidence>
<proteinExistence type="predicted"/>
<sequence length="356" mass="40614">MKPKRLRRNSDLGVGASYDPPSPPPPLPPPFPPPTPPLSHPPPTTALPPQPQQQQQQQQQLRRSKRLCTRPRSPRLDVRLYCSLCAESLETGVDLASPDTCTGHTFHLACMTAWLETRSSPVCPIEACSRPFANVCVRRRPGGRVLQRLHADQSFACPICREPLAGQCASPDCCRHAFCLPCLRRWSRASDACPLDRRRFSSICLRPRVGSERLLRRVRVAPPRRQSPEPAPQPPQPPPPPLRRPRRRPRHRLHRFNRLRLRRRLHRHLRHHRRRLHSCRGCILILIIMLNSIISISYCCSIISSSSIIIRILTPRLQQWQQQQQQPPLTTATAMEIQSESALLLRQHLAAALANQ</sequence>
<organism evidence="8 9">
    <name type="scientific">Macrostomum lignano</name>
    <dbReference type="NCBI Taxonomy" id="282301"/>
    <lineage>
        <taxon>Eukaryota</taxon>
        <taxon>Metazoa</taxon>
        <taxon>Spiralia</taxon>
        <taxon>Lophotrochozoa</taxon>
        <taxon>Platyhelminthes</taxon>
        <taxon>Rhabditophora</taxon>
        <taxon>Macrostomorpha</taxon>
        <taxon>Macrostomida</taxon>
        <taxon>Macrostomidae</taxon>
        <taxon>Macrostomum</taxon>
    </lineage>
</organism>
<dbReference type="InterPro" id="IPR017907">
    <property type="entry name" value="Znf_RING_CS"/>
</dbReference>
<keyword evidence="6" id="KW-0812">Transmembrane</keyword>
<dbReference type="PANTHER" id="PTHR12618">
    <property type="entry name" value="PHD AND RING FINGER DOMAIN-CONTAINING PROTEIN 1"/>
    <property type="match status" value="1"/>
</dbReference>